<evidence type="ECO:0000256" key="2">
    <source>
        <dbReference type="ARBA" id="ARBA00022801"/>
    </source>
</evidence>
<sequence length="239" mass="26953">MGDPNHHENHDAPTQVSGTTRAIISVVDHNLPYDDYNLYDVIFHTHTIHTLLTTSPSRVDTWLSDTLNHHSSSTTTTTVLVGLDIEWRPNSHRNSNNPVATLQLCIGNRCLVFQILHSPSVPQSLVDFLVNEGHTFLGVGVEEDVEKLLEDYNLNVKNFVDLRNLAENVLGESEMKRAGLKSLAERVLGLEIEKPKRISRSRWDNAWLTAEQVQYACIDAFVSFEVGRMLYGFRNGNGF</sequence>
<evidence type="ECO:0000256" key="1">
    <source>
        <dbReference type="ARBA" id="ARBA00022722"/>
    </source>
</evidence>
<dbReference type="FunFam" id="3.30.420.10:FF:000054">
    <property type="entry name" value="Werner Syndrome-like exonuclease"/>
    <property type="match status" value="1"/>
</dbReference>
<evidence type="ECO:0000259" key="3">
    <source>
        <dbReference type="SMART" id="SM00474"/>
    </source>
</evidence>
<dbReference type="OrthoDB" id="1920326at2759"/>
<keyword evidence="2" id="KW-0378">Hydrolase</keyword>
<dbReference type="Gramene" id="arahy.Tifrunner.gnm2.ann2.Ah02g388900.1">
    <property type="protein sequence ID" value="arahy.Tifrunner.gnm2.ann2.Ah02g388900.1-CDS-1"/>
    <property type="gene ID" value="arahy.Tifrunner.gnm2.ann2.Ah02g388900"/>
</dbReference>
<dbReference type="Pfam" id="PF01612">
    <property type="entry name" value="DNA_pol_A_exo1"/>
    <property type="match status" value="1"/>
</dbReference>
<name>A0A445E7D2_ARAHY</name>
<dbReference type="InterPro" id="IPR002562">
    <property type="entry name" value="3'-5'_exonuclease_dom"/>
</dbReference>
<dbReference type="SMR" id="A0A445E7D2"/>
<dbReference type="InterPro" id="IPR051132">
    <property type="entry name" value="3-5_Exonuclease_domain"/>
</dbReference>
<dbReference type="Gene3D" id="3.30.420.10">
    <property type="entry name" value="Ribonuclease H-like superfamily/Ribonuclease H"/>
    <property type="match status" value="1"/>
</dbReference>
<gene>
    <name evidence="4" type="ORF">Ahy_A02g005668</name>
</gene>
<keyword evidence="1" id="KW-0540">Nuclease</keyword>
<dbReference type="SUPFAM" id="SSF53098">
    <property type="entry name" value="Ribonuclease H-like"/>
    <property type="match status" value="1"/>
</dbReference>
<dbReference type="GO" id="GO:0005737">
    <property type="term" value="C:cytoplasm"/>
    <property type="evidence" value="ECO:0007669"/>
    <property type="project" value="TreeGrafter"/>
</dbReference>
<dbReference type="Proteomes" id="UP000289738">
    <property type="component" value="Chromosome A02"/>
</dbReference>
<dbReference type="GO" id="GO:0005634">
    <property type="term" value="C:nucleus"/>
    <property type="evidence" value="ECO:0007669"/>
    <property type="project" value="TreeGrafter"/>
</dbReference>
<keyword evidence="5" id="KW-1185">Reference proteome</keyword>
<dbReference type="PANTHER" id="PTHR13620">
    <property type="entry name" value="3-5 EXONUCLEASE"/>
    <property type="match status" value="1"/>
</dbReference>
<dbReference type="EMBL" id="SDMP01000002">
    <property type="protein sequence ID" value="RYR71406.1"/>
    <property type="molecule type" value="Genomic_DNA"/>
</dbReference>
<dbReference type="Gramene" id="arahy.Tifrunner.gnm2.ann2.Ah12g457000.1">
    <property type="protein sequence ID" value="arahy.Tifrunner.gnm2.ann2.Ah12g457000.1-CDS-1"/>
    <property type="gene ID" value="arahy.Tifrunner.gnm2.ann2.Ah12g457000"/>
</dbReference>
<dbReference type="InterPro" id="IPR036397">
    <property type="entry name" value="RNaseH_sf"/>
</dbReference>
<comment type="caution">
    <text evidence="4">The sequence shown here is derived from an EMBL/GenBank/DDBJ whole genome shotgun (WGS) entry which is preliminary data.</text>
</comment>
<feature type="domain" description="3'-5' exonuclease" evidence="3">
    <location>
        <begin position="67"/>
        <end position="235"/>
    </location>
</feature>
<reference evidence="4 5" key="1">
    <citation type="submission" date="2019-01" db="EMBL/GenBank/DDBJ databases">
        <title>Sequencing of cultivated peanut Arachis hypogaea provides insights into genome evolution and oil improvement.</title>
        <authorList>
            <person name="Chen X."/>
        </authorList>
    </citation>
    <scope>NUCLEOTIDE SEQUENCE [LARGE SCALE GENOMIC DNA]</scope>
    <source>
        <strain evidence="5">cv. Fuhuasheng</strain>
        <tissue evidence="4">Leaves</tissue>
    </source>
</reference>
<dbReference type="STRING" id="3818.A0A445E7D2"/>
<dbReference type="GO" id="GO:0008408">
    <property type="term" value="F:3'-5' exonuclease activity"/>
    <property type="evidence" value="ECO:0007669"/>
    <property type="project" value="InterPro"/>
</dbReference>
<organism evidence="4 5">
    <name type="scientific">Arachis hypogaea</name>
    <name type="common">Peanut</name>
    <dbReference type="NCBI Taxonomy" id="3818"/>
    <lineage>
        <taxon>Eukaryota</taxon>
        <taxon>Viridiplantae</taxon>
        <taxon>Streptophyta</taxon>
        <taxon>Embryophyta</taxon>
        <taxon>Tracheophyta</taxon>
        <taxon>Spermatophyta</taxon>
        <taxon>Magnoliopsida</taxon>
        <taxon>eudicotyledons</taxon>
        <taxon>Gunneridae</taxon>
        <taxon>Pentapetalae</taxon>
        <taxon>rosids</taxon>
        <taxon>fabids</taxon>
        <taxon>Fabales</taxon>
        <taxon>Fabaceae</taxon>
        <taxon>Papilionoideae</taxon>
        <taxon>50 kb inversion clade</taxon>
        <taxon>dalbergioids sensu lato</taxon>
        <taxon>Dalbergieae</taxon>
        <taxon>Pterocarpus clade</taxon>
        <taxon>Arachis</taxon>
    </lineage>
</organism>
<dbReference type="GO" id="GO:0003676">
    <property type="term" value="F:nucleic acid binding"/>
    <property type="evidence" value="ECO:0007669"/>
    <property type="project" value="InterPro"/>
</dbReference>
<evidence type="ECO:0000313" key="5">
    <source>
        <dbReference type="Proteomes" id="UP000289738"/>
    </source>
</evidence>
<accession>A0A445E7D2</accession>
<dbReference type="GO" id="GO:0006139">
    <property type="term" value="P:nucleobase-containing compound metabolic process"/>
    <property type="evidence" value="ECO:0007669"/>
    <property type="project" value="InterPro"/>
</dbReference>
<dbReference type="AlphaFoldDB" id="A0A445E7D2"/>
<dbReference type="CDD" id="cd06141">
    <property type="entry name" value="WRN_exo"/>
    <property type="match status" value="1"/>
</dbReference>
<dbReference type="InterPro" id="IPR012337">
    <property type="entry name" value="RNaseH-like_sf"/>
</dbReference>
<dbReference type="PANTHER" id="PTHR13620:SF105">
    <property type="entry name" value="OS01G0737700 PROTEIN"/>
    <property type="match status" value="1"/>
</dbReference>
<protein>
    <recommendedName>
        <fullName evidence="3">3'-5' exonuclease domain-containing protein</fullName>
    </recommendedName>
</protein>
<proteinExistence type="predicted"/>
<dbReference type="SMART" id="SM00474">
    <property type="entry name" value="35EXOc"/>
    <property type="match status" value="1"/>
</dbReference>
<evidence type="ECO:0000313" key="4">
    <source>
        <dbReference type="EMBL" id="RYR71406.1"/>
    </source>
</evidence>